<dbReference type="Gene3D" id="3.30.710.10">
    <property type="entry name" value="Potassium Channel Kv1.1, Chain A"/>
    <property type="match status" value="1"/>
</dbReference>
<sequence length="203" mass="22983">MLHDTTTIATREVMATNSNASQSSIHSFSWNHHRQTFFNTIFNLRKEEVFCDVTLACDGILFPTHRLVLAMCSEFFNEILTKVPSQQPMLVLVPTVSAEDLEALLTYIYRGEMQVPRANLPSIMKAAKTLKIKGFCNTNVEETLLDQNAPGEETNIMESDEENNCHENIYSVSPDSPGEIAQEHRLLPKLKELRPSGLRYPQV</sequence>
<dbReference type="PROSITE" id="PS50097">
    <property type="entry name" value="BTB"/>
    <property type="match status" value="1"/>
</dbReference>
<dbReference type="OrthoDB" id="10261408at2759"/>
<proteinExistence type="predicted"/>
<dbReference type="SUPFAM" id="SSF54695">
    <property type="entry name" value="POZ domain"/>
    <property type="match status" value="1"/>
</dbReference>
<feature type="domain" description="BTB" evidence="2">
    <location>
        <begin position="51"/>
        <end position="117"/>
    </location>
</feature>
<dbReference type="EMBL" id="VSRR010012037">
    <property type="protein sequence ID" value="MPC54001.1"/>
    <property type="molecule type" value="Genomic_DNA"/>
</dbReference>
<evidence type="ECO:0000256" key="1">
    <source>
        <dbReference type="ARBA" id="ARBA00023242"/>
    </source>
</evidence>
<organism evidence="3 4">
    <name type="scientific">Portunus trituberculatus</name>
    <name type="common">Swimming crab</name>
    <name type="synonym">Neptunus trituberculatus</name>
    <dbReference type="NCBI Taxonomy" id="210409"/>
    <lineage>
        <taxon>Eukaryota</taxon>
        <taxon>Metazoa</taxon>
        <taxon>Ecdysozoa</taxon>
        <taxon>Arthropoda</taxon>
        <taxon>Crustacea</taxon>
        <taxon>Multicrustacea</taxon>
        <taxon>Malacostraca</taxon>
        <taxon>Eumalacostraca</taxon>
        <taxon>Eucarida</taxon>
        <taxon>Decapoda</taxon>
        <taxon>Pleocyemata</taxon>
        <taxon>Brachyura</taxon>
        <taxon>Eubrachyura</taxon>
        <taxon>Portunoidea</taxon>
        <taxon>Portunidae</taxon>
        <taxon>Portuninae</taxon>
        <taxon>Portunus</taxon>
    </lineage>
</organism>
<keyword evidence="4" id="KW-1185">Reference proteome</keyword>
<evidence type="ECO:0000313" key="3">
    <source>
        <dbReference type="EMBL" id="MPC54001.1"/>
    </source>
</evidence>
<dbReference type="PANTHER" id="PTHR23110">
    <property type="entry name" value="BTB DOMAIN TRANSCRIPTION FACTOR"/>
    <property type="match status" value="1"/>
</dbReference>
<dbReference type="GO" id="GO:0006357">
    <property type="term" value="P:regulation of transcription by RNA polymerase II"/>
    <property type="evidence" value="ECO:0007669"/>
    <property type="project" value="TreeGrafter"/>
</dbReference>
<evidence type="ECO:0000313" key="4">
    <source>
        <dbReference type="Proteomes" id="UP000324222"/>
    </source>
</evidence>
<dbReference type="CDD" id="cd18315">
    <property type="entry name" value="BTB_POZ_BAB-like"/>
    <property type="match status" value="1"/>
</dbReference>
<dbReference type="InterPro" id="IPR000210">
    <property type="entry name" value="BTB/POZ_dom"/>
</dbReference>
<gene>
    <name evidence="3" type="primary">br_4</name>
    <name evidence="3" type="ORF">E2C01_047907</name>
</gene>
<dbReference type="AlphaFoldDB" id="A0A5B7G2A4"/>
<dbReference type="SMART" id="SM00225">
    <property type="entry name" value="BTB"/>
    <property type="match status" value="1"/>
</dbReference>
<comment type="caution">
    <text evidence="3">The sequence shown here is derived from an EMBL/GenBank/DDBJ whole genome shotgun (WGS) entry which is preliminary data.</text>
</comment>
<dbReference type="InterPro" id="IPR051095">
    <property type="entry name" value="Dros_DevTransReg"/>
</dbReference>
<keyword evidence="1" id="KW-0539">Nucleus</keyword>
<dbReference type="InterPro" id="IPR011333">
    <property type="entry name" value="SKP1/BTB/POZ_sf"/>
</dbReference>
<dbReference type="Proteomes" id="UP000324222">
    <property type="component" value="Unassembled WGS sequence"/>
</dbReference>
<protein>
    <submittedName>
        <fullName evidence="3">Broad-complex core protein isoform 6</fullName>
    </submittedName>
</protein>
<dbReference type="PANTHER" id="PTHR23110:SF109">
    <property type="entry name" value="FI07618P-RELATED"/>
    <property type="match status" value="1"/>
</dbReference>
<accession>A0A5B7G2A4</accession>
<dbReference type="GO" id="GO:0005634">
    <property type="term" value="C:nucleus"/>
    <property type="evidence" value="ECO:0007669"/>
    <property type="project" value="TreeGrafter"/>
</dbReference>
<evidence type="ECO:0000259" key="2">
    <source>
        <dbReference type="PROSITE" id="PS50097"/>
    </source>
</evidence>
<dbReference type="Pfam" id="PF00651">
    <property type="entry name" value="BTB"/>
    <property type="match status" value="1"/>
</dbReference>
<name>A0A5B7G2A4_PORTR</name>
<reference evidence="3 4" key="1">
    <citation type="submission" date="2019-05" db="EMBL/GenBank/DDBJ databases">
        <title>Another draft genome of Portunus trituberculatus and its Hox gene families provides insights of decapod evolution.</title>
        <authorList>
            <person name="Jeong J.-H."/>
            <person name="Song I."/>
            <person name="Kim S."/>
            <person name="Choi T."/>
            <person name="Kim D."/>
            <person name="Ryu S."/>
            <person name="Kim W."/>
        </authorList>
    </citation>
    <scope>NUCLEOTIDE SEQUENCE [LARGE SCALE GENOMIC DNA]</scope>
    <source>
        <tissue evidence="3">Muscle</tissue>
    </source>
</reference>